<evidence type="ECO:0008006" key="4">
    <source>
        <dbReference type="Google" id="ProtNLM"/>
    </source>
</evidence>
<dbReference type="InterPro" id="IPR006490">
    <property type="entry name" value="Maj_tail_phi13"/>
</dbReference>
<accession>A0ABU3X965</accession>
<dbReference type="RefSeq" id="WP_317121097.1">
    <property type="nucleotide sequence ID" value="NZ_JAWJBA010000001.1"/>
</dbReference>
<sequence>MKKGSSMVGLRDLVYSVLDTDDKTGATYGEVKPFAPAISASVNTGQESATQYADNGPIDVITQTGETTLTVGTNEIIDEVLAEILGQTLTKGVIAYKQDVTPPWVAFGFKGTKANGEEKFVWLTKGRFSIPSNELNTKTQQPNFQDASITGTFIRRDYDEVFKITGDTDAEEFADFKDLFFEEVFDLSLLNTTPEN</sequence>
<reference evidence="2 3" key="1">
    <citation type="submission" date="2023-10" db="EMBL/GenBank/DDBJ databases">
        <title>Screening of Alkalihalobacillus lindianensis BZ-TG-R113 and Its Alleviation of Salt Stress on Rapeseed Growth.</title>
        <authorList>
            <person name="Zhao B."/>
            <person name="Guo T."/>
        </authorList>
    </citation>
    <scope>NUCLEOTIDE SEQUENCE [LARGE SCALE GENOMIC DNA]</scope>
    <source>
        <strain evidence="2 3">BZ-TG-R113</strain>
    </source>
</reference>
<evidence type="ECO:0000313" key="3">
    <source>
        <dbReference type="Proteomes" id="UP001287282"/>
    </source>
</evidence>
<dbReference type="EMBL" id="JAWJBA010000001">
    <property type="protein sequence ID" value="MDV2683868.1"/>
    <property type="molecule type" value="Genomic_DNA"/>
</dbReference>
<evidence type="ECO:0000313" key="1">
    <source>
        <dbReference type="EMBL" id="MDV2683802.1"/>
    </source>
</evidence>
<gene>
    <name evidence="1" type="ORF">RYX56_05355</name>
    <name evidence="2" type="ORF">RYX56_05695</name>
</gene>
<proteinExistence type="predicted"/>
<name>A0ABU3X965_9BACI</name>
<keyword evidence="3" id="KW-1185">Reference proteome</keyword>
<evidence type="ECO:0000313" key="2">
    <source>
        <dbReference type="EMBL" id="MDV2683868.1"/>
    </source>
</evidence>
<dbReference type="Proteomes" id="UP001287282">
    <property type="component" value="Unassembled WGS sequence"/>
</dbReference>
<organism evidence="2 3">
    <name type="scientific">Alkalihalophilus lindianensis</name>
    <dbReference type="NCBI Taxonomy" id="1630542"/>
    <lineage>
        <taxon>Bacteria</taxon>
        <taxon>Bacillati</taxon>
        <taxon>Bacillota</taxon>
        <taxon>Bacilli</taxon>
        <taxon>Bacillales</taxon>
        <taxon>Bacillaceae</taxon>
        <taxon>Alkalihalophilus</taxon>
    </lineage>
</organism>
<dbReference type="NCBIfam" id="TIGR01603">
    <property type="entry name" value="maj_tail_phi13"/>
    <property type="match status" value="1"/>
</dbReference>
<protein>
    <recommendedName>
        <fullName evidence="4">Phage tail protein</fullName>
    </recommendedName>
</protein>
<comment type="caution">
    <text evidence="2">The sequence shown here is derived from an EMBL/GenBank/DDBJ whole genome shotgun (WGS) entry which is preliminary data.</text>
</comment>
<dbReference type="EMBL" id="JAWJBA010000001">
    <property type="protein sequence ID" value="MDV2683802.1"/>
    <property type="molecule type" value="Genomic_DNA"/>
</dbReference>